<dbReference type="Proteomes" id="UP000051155">
    <property type="component" value="Unassembled WGS sequence"/>
</dbReference>
<evidence type="ECO:0000313" key="1">
    <source>
        <dbReference type="EMBL" id="KRL38583.1"/>
    </source>
</evidence>
<evidence type="ECO:0000313" key="2">
    <source>
        <dbReference type="Proteomes" id="UP000051155"/>
    </source>
</evidence>
<dbReference type="InterPro" id="IPR036388">
    <property type="entry name" value="WH-like_DNA-bd_sf"/>
</dbReference>
<gene>
    <name evidence="1" type="ORF">FD20_GL001299</name>
</gene>
<accession>A0A0R1Q1M1</accession>
<evidence type="ECO:0008006" key="3">
    <source>
        <dbReference type="Google" id="ProtNLM"/>
    </source>
</evidence>
<dbReference type="SUPFAM" id="SSF46785">
    <property type="entry name" value="Winged helix' DNA-binding domain"/>
    <property type="match status" value="1"/>
</dbReference>
<reference evidence="1 2" key="1">
    <citation type="journal article" date="2015" name="Genome Announc.">
        <title>Expanding the biotechnology potential of lactobacilli through comparative genomics of 213 strains and associated genera.</title>
        <authorList>
            <person name="Sun Z."/>
            <person name="Harris H.M."/>
            <person name="McCann A."/>
            <person name="Guo C."/>
            <person name="Argimon S."/>
            <person name="Zhang W."/>
            <person name="Yang X."/>
            <person name="Jeffery I.B."/>
            <person name="Cooney J.C."/>
            <person name="Kagawa T.F."/>
            <person name="Liu W."/>
            <person name="Song Y."/>
            <person name="Salvetti E."/>
            <person name="Wrobel A."/>
            <person name="Rasinkangas P."/>
            <person name="Parkhill J."/>
            <person name="Rea M.C."/>
            <person name="O'Sullivan O."/>
            <person name="Ritari J."/>
            <person name="Douillard F.P."/>
            <person name="Paul Ross R."/>
            <person name="Yang R."/>
            <person name="Briner A.E."/>
            <person name="Felis G.E."/>
            <person name="de Vos W.M."/>
            <person name="Barrangou R."/>
            <person name="Klaenhammer T.R."/>
            <person name="Caufield P.W."/>
            <person name="Cui Y."/>
            <person name="Zhang H."/>
            <person name="O'Toole P.W."/>
        </authorList>
    </citation>
    <scope>NUCLEOTIDE SEQUENCE [LARGE SCALE GENOMIC DNA]</scope>
    <source>
        <strain evidence="1 2">DSM 19971</strain>
    </source>
</reference>
<sequence>MENNQMKKTQQALMKGKLEQLKIYSLLDEQSADEFLSISTFQEFSYKSNMGYRPGDSSKIYLIVKGIVSVKLSSENGRNIRCFLLGKNDFFPIVMFTENNKQNVLFEINTCSCVEVLVIPVKEIKKLTKNNKKFHKLYMQMREELIEERTKHAIDVSAPQMSERVIEELFFIGEKFGETCSEGIKISNHWITREILGYVVGTTSKTINTTFSKLEKDSMIKLSRHVWILKKNFFEKYKDLG</sequence>
<proteinExistence type="predicted"/>
<protein>
    <recommendedName>
        <fullName evidence="3">HTH crp-type domain-containing protein</fullName>
    </recommendedName>
</protein>
<dbReference type="AlphaFoldDB" id="A0A0R1Q1M1"/>
<dbReference type="PATRIC" id="fig|1423812.3.peg.1385"/>
<keyword evidence="2" id="KW-1185">Reference proteome</keyword>
<dbReference type="InterPro" id="IPR014710">
    <property type="entry name" value="RmlC-like_jellyroll"/>
</dbReference>
<organism evidence="1 2">
    <name type="scientific">Liquorilactobacillus uvarum DSM 19971</name>
    <dbReference type="NCBI Taxonomy" id="1423812"/>
    <lineage>
        <taxon>Bacteria</taxon>
        <taxon>Bacillati</taxon>
        <taxon>Bacillota</taxon>
        <taxon>Bacilli</taxon>
        <taxon>Lactobacillales</taxon>
        <taxon>Lactobacillaceae</taxon>
        <taxon>Liquorilactobacillus</taxon>
    </lineage>
</organism>
<dbReference type="EMBL" id="AZEG01000003">
    <property type="protein sequence ID" value="KRL38583.1"/>
    <property type="molecule type" value="Genomic_DNA"/>
</dbReference>
<dbReference type="STRING" id="1423812.FD20_GL001299"/>
<dbReference type="InterPro" id="IPR036390">
    <property type="entry name" value="WH_DNA-bd_sf"/>
</dbReference>
<comment type="caution">
    <text evidence="1">The sequence shown here is derived from an EMBL/GenBank/DDBJ whole genome shotgun (WGS) entry which is preliminary data.</text>
</comment>
<dbReference type="InterPro" id="IPR018490">
    <property type="entry name" value="cNMP-bd_dom_sf"/>
</dbReference>
<dbReference type="Gene3D" id="1.10.10.10">
    <property type="entry name" value="Winged helix-like DNA-binding domain superfamily/Winged helix DNA-binding domain"/>
    <property type="match status" value="1"/>
</dbReference>
<name>A0A0R1Q1M1_9LACO</name>
<dbReference type="Gene3D" id="2.60.120.10">
    <property type="entry name" value="Jelly Rolls"/>
    <property type="match status" value="1"/>
</dbReference>
<dbReference type="SUPFAM" id="SSF51206">
    <property type="entry name" value="cAMP-binding domain-like"/>
    <property type="match status" value="1"/>
</dbReference>